<evidence type="ECO:0000256" key="2">
    <source>
        <dbReference type="ARBA" id="ARBA00001933"/>
    </source>
</evidence>
<name>A0A0F4PTF4_9GAMM</name>
<evidence type="ECO:0000256" key="15">
    <source>
        <dbReference type="PIRSR" id="PIRSR603739-50"/>
    </source>
</evidence>
<keyword evidence="9 15" id="KW-0663">Pyridoxal phosphate</keyword>
<dbReference type="InterPro" id="IPR058240">
    <property type="entry name" value="rSAM_sf"/>
</dbReference>
<dbReference type="GO" id="GO:0046872">
    <property type="term" value="F:metal ion binding"/>
    <property type="evidence" value="ECO:0007669"/>
    <property type="project" value="UniProtKB-KW"/>
</dbReference>
<dbReference type="NCBIfam" id="TIGR00238">
    <property type="entry name" value="KamA family radical SAM protein"/>
    <property type="match status" value="1"/>
</dbReference>
<dbReference type="GO" id="GO:0016853">
    <property type="term" value="F:isomerase activity"/>
    <property type="evidence" value="ECO:0007669"/>
    <property type="project" value="UniProtKB-KW"/>
</dbReference>
<dbReference type="NCBIfam" id="TIGR03821">
    <property type="entry name" value="EFP_modif_epmB"/>
    <property type="match status" value="1"/>
</dbReference>
<evidence type="ECO:0000256" key="8">
    <source>
        <dbReference type="ARBA" id="ARBA00022723"/>
    </source>
</evidence>
<dbReference type="SUPFAM" id="SSF102114">
    <property type="entry name" value="Radical SAM enzymes"/>
    <property type="match status" value="1"/>
</dbReference>
<comment type="similarity">
    <text evidence="4">Belongs to the radical SAM superfamily. KamA family.</text>
</comment>
<keyword evidence="7" id="KW-0949">S-adenosyl-L-methionine</keyword>
<evidence type="ECO:0000256" key="9">
    <source>
        <dbReference type="ARBA" id="ARBA00022898"/>
    </source>
</evidence>
<comment type="catalytic activity">
    <reaction evidence="1">
        <text>L-lysine = D-beta-lysine</text>
        <dbReference type="Rhea" id="RHEA:44148"/>
        <dbReference type="ChEBI" id="CHEBI:32551"/>
        <dbReference type="ChEBI" id="CHEBI:84138"/>
    </reaction>
</comment>
<protein>
    <recommendedName>
        <fullName evidence="5">L-lysine 2,3-aminomutase</fullName>
    </recommendedName>
    <alternativeName>
        <fullName evidence="13">EF-P post-translational modification enzyme B</fullName>
    </alternativeName>
</protein>
<comment type="caution">
    <text evidence="17">The sequence shown here is derived from an EMBL/GenBank/DDBJ whole genome shotgun (WGS) entry which is preliminary data.</text>
</comment>
<keyword evidence="10" id="KW-0408">Iron</keyword>
<comment type="cofactor">
    <cofactor evidence="2 15">
        <name>pyridoxal 5'-phosphate</name>
        <dbReference type="ChEBI" id="CHEBI:597326"/>
    </cofactor>
</comment>
<feature type="domain" description="Radical SAM core" evidence="16">
    <location>
        <begin position="103"/>
        <end position="326"/>
    </location>
</feature>
<dbReference type="GeneID" id="58229486"/>
<evidence type="ECO:0000256" key="11">
    <source>
        <dbReference type="ARBA" id="ARBA00023014"/>
    </source>
</evidence>
<sequence>MIQRIEVNLHKNWQKELADVVTRPEELLSMLDLPPDAYQPDSEAKSLFNLRVPRPFIAKMAKGDARDPLLLQVLPRRQEFQQHSQYSVDPLQEQDNNEPGLLHKYRSRVLLMFKTACAINCRYCFRRHFPYQDNQLNKAALADKLTYIGNHSEINEVILSGGDPLMAKDEALAWFLDKLEQLPNIKRLRIHSRLPVTIPARITEQLCQRFAQSPLQIVFVHHINHANEVDEVFRRACKKLTQAGVTQLNQAVLLKEVNANAAAQIALSERLFAAGILPYYLHQLDKVQGAAHFEVSDDEARTIMAEVLGELPGFLVPKLVREVGGERSKTPIDLHLEP</sequence>
<evidence type="ECO:0000256" key="14">
    <source>
        <dbReference type="PIRSR" id="PIRSR004911-1"/>
    </source>
</evidence>
<keyword evidence="8 14" id="KW-0479">Metal-binding</keyword>
<dbReference type="InterPro" id="IPR022462">
    <property type="entry name" value="EpmB"/>
</dbReference>
<dbReference type="Gene3D" id="3.20.20.70">
    <property type="entry name" value="Aldolase class I"/>
    <property type="match status" value="1"/>
</dbReference>
<dbReference type="eggNOG" id="COG1509">
    <property type="taxonomic scope" value="Bacteria"/>
</dbReference>
<evidence type="ECO:0000256" key="12">
    <source>
        <dbReference type="ARBA" id="ARBA00023235"/>
    </source>
</evidence>
<dbReference type="AlphaFoldDB" id="A0A0F4PTF4"/>
<proteinExistence type="inferred from homology"/>
<dbReference type="Proteomes" id="UP000033664">
    <property type="component" value="Unassembled WGS sequence"/>
</dbReference>
<dbReference type="GO" id="GO:0051539">
    <property type="term" value="F:4 iron, 4 sulfur cluster binding"/>
    <property type="evidence" value="ECO:0007669"/>
    <property type="project" value="UniProtKB-KW"/>
</dbReference>
<comment type="cofactor">
    <cofactor evidence="3">
        <name>[4Fe-4S] cluster</name>
        <dbReference type="ChEBI" id="CHEBI:49883"/>
    </cofactor>
</comment>
<dbReference type="EMBL" id="JXXZ01000010">
    <property type="protein sequence ID" value="KJY98707.1"/>
    <property type="molecule type" value="Genomic_DNA"/>
</dbReference>
<dbReference type="CDD" id="cd01335">
    <property type="entry name" value="Radical_SAM"/>
    <property type="match status" value="1"/>
</dbReference>
<feature type="modified residue" description="N6-(pyridoxal phosphate)lysine" evidence="15">
    <location>
        <position position="329"/>
    </location>
</feature>
<dbReference type="RefSeq" id="WP_045980395.1">
    <property type="nucleotide sequence ID" value="NZ_JXXY01000018.1"/>
</dbReference>
<accession>A0A0F4PTF4</accession>
<dbReference type="SFLD" id="SFLDG01070">
    <property type="entry name" value="PLP-dependent"/>
    <property type="match status" value="1"/>
</dbReference>
<dbReference type="PANTHER" id="PTHR30538:SF1">
    <property type="entry name" value="L-LYSINE 2,3-AMINOMUTASE"/>
    <property type="match status" value="1"/>
</dbReference>
<evidence type="ECO:0000256" key="10">
    <source>
        <dbReference type="ARBA" id="ARBA00023004"/>
    </source>
</evidence>
<evidence type="ECO:0000256" key="7">
    <source>
        <dbReference type="ARBA" id="ARBA00022691"/>
    </source>
</evidence>
<evidence type="ECO:0000256" key="5">
    <source>
        <dbReference type="ARBA" id="ARBA00022363"/>
    </source>
</evidence>
<dbReference type="SFLD" id="SFLDF00314">
    <property type="entry name" value="L-lysine_2_3-aminomutase_(yjeK"/>
    <property type="match status" value="1"/>
</dbReference>
<organism evidence="17 18">
    <name type="scientific">Pseudoalteromonas ruthenica</name>
    <dbReference type="NCBI Taxonomy" id="151081"/>
    <lineage>
        <taxon>Bacteria</taxon>
        <taxon>Pseudomonadati</taxon>
        <taxon>Pseudomonadota</taxon>
        <taxon>Gammaproteobacteria</taxon>
        <taxon>Alteromonadales</taxon>
        <taxon>Pseudoalteromonadaceae</taxon>
        <taxon>Pseudoalteromonas</taxon>
    </lineage>
</organism>
<keyword evidence="11 14" id="KW-0411">Iron-sulfur</keyword>
<evidence type="ECO:0000256" key="13">
    <source>
        <dbReference type="ARBA" id="ARBA00030756"/>
    </source>
</evidence>
<keyword evidence="12" id="KW-0413">Isomerase</keyword>
<dbReference type="SFLD" id="SFLDS00029">
    <property type="entry name" value="Radical_SAM"/>
    <property type="match status" value="1"/>
</dbReference>
<evidence type="ECO:0000256" key="3">
    <source>
        <dbReference type="ARBA" id="ARBA00001966"/>
    </source>
</evidence>
<dbReference type="InterPro" id="IPR013785">
    <property type="entry name" value="Aldolase_TIM"/>
</dbReference>
<dbReference type="Pfam" id="PF04055">
    <property type="entry name" value="Radical_SAM"/>
    <property type="match status" value="1"/>
</dbReference>
<keyword evidence="6 14" id="KW-0004">4Fe-4S</keyword>
<dbReference type="InterPro" id="IPR007197">
    <property type="entry name" value="rSAM"/>
</dbReference>
<evidence type="ECO:0000256" key="1">
    <source>
        <dbReference type="ARBA" id="ARBA00001352"/>
    </source>
</evidence>
<evidence type="ECO:0000259" key="16">
    <source>
        <dbReference type="PROSITE" id="PS51918"/>
    </source>
</evidence>
<feature type="binding site" evidence="14">
    <location>
        <position position="124"/>
    </location>
    <ligand>
        <name>[4Fe-4S] cluster</name>
        <dbReference type="ChEBI" id="CHEBI:49883"/>
        <note>4Fe-4S-S-AdoMet</note>
    </ligand>
</feature>
<dbReference type="PROSITE" id="PS51918">
    <property type="entry name" value="RADICAL_SAM"/>
    <property type="match status" value="1"/>
</dbReference>
<dbReference type="PIRSF" id="PIRSF004911">
    <property type="entry name" value="DUF160"/>
    <property type="match status" value="1"/>
</dbReference>
<evidence type="ECO:0000256" key="6">
    <source>
        <dbReference type="ARBA" id="ARBA00022485"/>
    </source>
</evidence>
<dbReference type="InterPro" id="IPR003739">
    <property type="entry name" value="Lys_aminomutase/Glu_NH3_mut"/>
</dbReference>
<feature type="binding site" evidence="14">
    <location>
        <position position="117"/>
    </location>
    <ligand>
        <name>[4Fe-4S] cluster</name>
        <dbReference type="ChEBI" id="CHEBI:49883"/>
        <note>4Fe-4S-S-AdoMet</note>
    </ligand>
</feature>
<dbReference type="PANTHER" id="PTHR30538">
    <property type="entry name" value="LYSINE 2,3-AMINOMUTASE-RELATED"/>
    <property type="match status" value="1"/>
</dbReference>
<feature type="binding site" evidence="14">
    <location>
        <position position="121"/>
    </location>
    <ligand>
        <name>[4Fe-4S] cluster</name>
        <dbReference type="ChEBI" id="CHEBI:49883"/>
        <note>4Fe-4S-S-AdoMet</note>
    </ligand>
</feature>
<gene>
    <name evidence="17" type="ORF">TW72_13380</name>
</gene>
<reference evidence="17 18" key="1">
    <citation type="journal article" date="2015" name="BMC Genomics">
        <title>Genome mining reveals unlocked bioactive potential of marine Gram-negative bacteria.</title>
        <authorList>
            <person name="Machado H."/>
            <person name="Sonnenschein E.C."/>
            <person name="Melchiorsen J."/>
            <person name="Gram L."/>
        </authorList>
    </citation>
    <scope>NUCLEOTIDE SEQUENCE [LARGE SCALE GENOMIC DNA]</scope>
    <source>
        <strain evidence="17 18">S3137</strain>
    </source>
</reference>
<evidence type="ECO:0000313" key="17">
    <source>
        <dbReference type="EMBL" id="KJY98707.1"/>
    </source>
</evidence>
<evidence type="ECO:0000313" key="18">
    <source>
        <dbReference type="Proteomes" id="UP000033664"/>
    </source>
</evidence>
<keyword evidence="18" id="KW-1185">Reference proteome</keyword>
<dbReference type="PATRIC" id="fig|151081.8.peg.3344"/>
<evidence type="ECO:0000256" key="4">
    <source>
        <dbReference type="ARBA" id="ARBA00008703"/>
    </source>
</evidence>
<dbReference type="OrthoDB" id="9770937at2"/>